<dbReference type="GO" id="GO:0052650">
    <property type="term" value="F:all-trans-retinol dehydrogenase (NADP+) activity"/>
    <property type="evidence" value="ECO:0007669"/>
    <property type="project" value="UniProtKB-ARBA"/>
</dbReference>
<keyword evidence="6" id="KW-0560">Oxidoreductase</keyword>
<evidence type="ECO:0000256" key="1">
    <source>
        <dbReference type="ARBA" id="ARBA00004141"/>
    </source>
</evidence>
<evidence type="ECO:0000256" key="7">
    <source>
        <dbReference type="ARBA" id="ARBA00023098"/>
    </source>
</evidence>
<dbReference type="PRINTS" id="PR00080">
    <property type="entry name" value="SDRFAMILY"/>
</dbReference>
<dbReference type="OrthoDB" id="10253736at2759"/>
<evidence type="ECO:0000256" key="13">
    <source>
        <dbReference type="SAM" id="Phobius"/>
    </source>
</evidence>
<keyword evidence="4" id="KW-0521">NADP</keyword>
<evidence type="ECO:0000256" key="11">
    <source>
        <dbReference type="ARBA" id="ARBA00082544"/>
    </source>
</evidence>
<name>A0A553PDJ7_TIGCA</name>
<dbReference type="GO" id="GO:0016020">
    <property type="term" value="C:membrane"/>
    <property type="evidence" value="ECO:0007669"/>
    <property type="project" value="UniProtKB-SubCell"/>
</dbReference>
<dbReference type="SUPFAM" id="SSF51735">
    <property type="entry name" value="NAD(P)-binding Rossmann-fold domains"/>
    <property type="match status" value="1"/>
</dbReference>
<keyword evidence="5 13" id="KW-1133">Transmembrane helix</keyword>
<evidence type="ECO:0000256" key="3">
    <source>
        <dbReference type="ARBA" id="ARBA00022692"/>
    </source>
</evidence>
<comment type="similarity">
    <text evidence="2 12">Belongs to the short-chain dehydrogenases/reductases (SDR) family.</text>
</comment>
<evidence type="ECO:0000256" key="9">
    <source>
        <dbReference type="ARBA" id="ARBA00059620"/>
    </source>
</evidence>
<evidence type="ECO:0000313" key="15">
    <source>
        <dbReference type="Proteomes" id="UP000318571"/>
    </source>
</evidence>
<evidence type="ECO:0000256" key="2">
    <source>
        <dbReference type="ARBA" id="ARBA00006484"/>
    </source>
</evidence>
<dbReference type="PANTHER" id="PTHR24322:SF748">
    <property type="entry name" value="FI23927P1-RELATED"/>
    <property type="match status" value="1"/>
</dbReference>
<dbReference type="EMBL" id="VCGU01000005">
    <property type="protein sequence ID" value="TRY75747.1"/>
    <property type="molecule type" value="Genomic_DNA"/>
</dbReference>
<dbReference type="Pfam" id="PF00106">
    <property type="entry name" value="adh_short"/>
    <property type="match status" value="1"/>
</dbReference>
<evidence type="ECO:0000313" key="14">
    <source>
        <dbReference type="EMBL" id="TRY75747.1"/>
    </source>
</evidence>
<gene>
    <name evidence="14" type="ORF">TCAL_11108</name>
</gene>
<feature type="transmembrane region" description="Helical" evidence="13">
    <location>
        <begin position="6"/>
        <end position="26"/>
    </location>
</feature>
<dbReference type="PRINTS" id="PR00081">
    <property type="entry name" value="GDHRDH"/>
</dbReference>
<sequence>MEVGKLLLDILMGLALSLYYGVINLAKSFFPDQFKKDVANDVVLITGAGSGLGRLMAYQFAKLGAIVVSVDVNKKSNDETVKKINETGGKAFGYVCDLSDRAKIYETANKVRAEVGTVSILVNNAGIVSGTFLLDTRDESIDRTFKVNILAHFWTIKAFLPDMISQKKGQIVNIASLAGHGGQSKLVDYCSSKFAAVGLDEAMRVELKYLGHDNYIKTTCVCPYYINTGMFDGVDSKFIPILNPDYVVKIAMDGILTNTQCVFVPWWIKILMAFRVILPPEGFQLLSTAFGLNSCMDEFKGRKKIN</sequence>
<dbReference type="Proteomes" id="UP000318571">
    <property type="component" value="Chromosome 2"/>
</dbReference>
<dbReference type="FunFam" id="3.40.50.720:FF:000131">
    <property type="entry name" value="Short-chain dehydrogenase/reductase 3"/>
    <property type="match status" value="1"/>
</dbReference>
<evidence type="ECO:0000256" key="8">
    <source>
        <dbReference type="ARBA" id="ARBA00023136"/>
    </source>
</evidence>
<comment type="caution">
    <text evidence="14">The sequence shown here is derived from an EMBL/GenBank/DDBJ whole genome shotgun (WGS) entry which is preliminary data.</text>
</comment>
<dbReference type="PANTHER" id="PTHR24322">
    <property type="entry name" value="PKSB"/>
    <property type="match status" value="1"/>
</dbReference>
<keyword evidence="8 13" id="KW-0472">Membrane</keyword>
<keyword evidence="7" id="KW-0443">Lipid metabolism</keyword>
<evidence type="ECO:0000256" key="12">
    <source>
        <dbReference type="RuleBase" id="RU000363"/>
    </source>
</evidence>
<dbReference type="STRING" id="6832.A0A553PDJ7"/>
<reference evidence="14 15" key="1">
    <citation type="journal article" date="2018" name="Nat. Ecol. Evol.">
        <title>Genomic signatures of mitonuclear coevolution across populations of Tigriopus californicus.</title>
        <authorList>
            <person name="Barreto F.S."/>
            <person name="Watson E.T."/>
            <person name="Lima T.G."/>
            <person name="Willett C.S."/>
            <person name="Edmands S."/>
            <person name="Li W."/>
            <person name="Burton R.S."/>
        </authorList>
    </citation>
    <scope>NUCLEOTIDE SEQUENCE [LARGE SCALE GENOMIC DNA]</scope>
    <source>
        <strain evidence="14 15">San Diego</strain>
    </source>
</reference>
<dbReference type="CDD" id="cd05339">
    <property type="entry name" value="17beta-HSDXI-like_SDR_c"/>
    <property type="match status" value="1"/>
</dbReference>
<dbReference type="Gene3D" id="3.40.50.720">
    <property type="entry name" value="NAD(P)-binding Rossmann-like Domain"/>
    <property type="match status" value="1"/>
</dbReference>
<comment type="function">
    <text evidence="9">Catalyzes the reduction of all-trans-retinal to all-trans-retinol in the presence of NADPH.</text>
</comment>
<keyword evidence="3 13" id="KW-0812">Transmembrane</keyword>
<dbReference type="AlphaFoldDB" id="A0A553PDJ7"/>
<protein>
    <recommendedName>
        <fullName evidence="10">Short-chain dehydrogenase/reductase 3</fullName>
    </recommendedName>
    <alternativeName>
        <fullName evidence="11">Retinal short-chain dehydrogenase/reductase 1</fullName>
    </alternativeName>
</protein>
<comment type="subcellular location">
    <subcellularLocation>
        <location evidence="1">Membrane</location>
        <topology evidence="1">Multi-pass membrane protein</topology>
    </subcellularLocation>
</comment>
<accession>A0A553PDJ7</accession>
<evidence type="ECO:0000256" key="5">
    <source>
        <dbReference type="ARBA" id="ARBA00022989"/>
    </source>
</evidence>
<dbReference type="GO" id="GO:0005811">
    <property type="term" value="C:lipid droplet"/>
    <property type="evidence" value="ECO:0007669"/>
    <property type="project" value="TreeGrafter"/>
</dbReference>
<evidence type="ECO:0000256" key="6">
    <source>
        <dbReference type="ARBA" id="ARBA00023002"/>
    </source>
</evidence>
<evidence type="ECO:0000256" key="4">
    <source>
        <dbReference type="ARBA" id="ARBA00022857"/>
    </source>
</evidence>
<dbReference type="InterPro" id="IPR036291">
    <property type="entry name" value="NAD(P)-bd_dom_sf"/>
</dbReference>
<evidence type="ECO:0000256" key="10">
    <source>
        <dbReference type="ARBA" id="ARBA00068717"/>
    </source>
</evidence>
<dbReference type="OMA" id="MWFIICS"/>
<dbReference type="InterPro" id="IPR002347">
    <property type="entry name" value="SDR_fam"/>
</dbReference>
<organism evidence="14 15">
    <name type="scientific">Tigriopus californicus</name>
    <name type="common">Marine copepod</name>
    <dbReference type="NCBI Taxonomy" id="6832"/>
    <lineage>
        <taxon>Eukaryota</taxon>
        <taxon>Metazoa</taxon>
        <taxon>Ecdysozoa</taxon>
        <taxon>Arthropoda</taxon>
        <taxon>Crustacea</taxon>
        <taxon>Multicrustacea</taxon>
        <taxon>Hexanauplia</taxon>
        <taxon>Copepoda</taxon>
        <taxon>Harpacticoida</taxon>
        <taxon>Harpacticidae</taxon>
        <taxon>Tigriopus</taxon>
    </lineage>
</organism>
<proteinExistence type="inferred from homology"/>
<keyword evidence="15" id="KW-1185">Reference proteome</keyword>